<dbReference type="AlphaFoldDB" id="A0A1V4JIV5"/>
<protein>
    <submittedName>
        <fullName evidence="1">Uncharacterized protein</fullName>
    </submittedName>
</protein>
<proteinExistence type="predicted"/>
<dbReference type="EMBL" id="LSYS01007300">
    <property type="protein sequence ID" value="OPJ72098.1"/>
    <property type="molecule type" value="Genomic_DNA"/>
</dbReference>
<keyword evidence="2" id="KW-1185">Reference proteome</keyword>
<dbReference type="Proteomes" id="UP000190648">
    <property type="component" value="Unassembled WGS sequence"/>
</dbReference>
<comment type="caution">
    <text evidence="1">The sequence shown here is derived from an EMBL/GenBank/DDBJ whole genome shotgun (WGS) entry which is preliminary data.</text>
</comment>
<gene>
    <name evidence="1" type="ORF">AV530_009397</name>
</gene>
<reference evidence="1 2" key="1">
    <citation type="submission" date="2016-02" db="EMBL/GenBank/DDBJ databases">
        <title>Band-tailed pigeon sequencing and assembly.</title>
        <authorList>
            <person name="Soares A.E."/>
            <person name="Novak B.J."/>
            <person name="Rice E.S."/>
            <person name="O'Connell B."/>
            <person name="Chang D."/>
            <person name="Weber S."/>
            <person name="Shapiro B."/>
        </authorList>
    </citation>
    <scope>NUCLEOTIDE SEQUENCE [LARGE SCALE GENOMIC DNA]</scope>
    <source>
        <strain evidence="1">BTP2013</strain>
        <tissue evidence="1">Blood</tissue>
    </source>
</reference>
<evidence type="ECO:0000313" key="1">
    <source>
        <dbReference type="EMBL" id="OPJ72098.1"/>
    </source>
</evidence>
<accession>A0A1V4JIV5</accession>
<organism evidence="1 2">
    <name type="scientific">Patagioenas fasciata monilis</name>
    <dbReference type="NCBI Taxonomy" id="372326"/>
    <lineage>
        <taxon>Eukaryota</taxon>
        <taxon>Metazoa</taxon>
        <taxon>Chordata</taxon>
        <taxon>Craniata</taxon>
        <taxon>Vertebrata</taxon>
        <taxon>Euteleostomi</taxon>
        <taxon>Archelosauria</taxon>
        <taxon>Archosauria</taxon>
        <taxon>Dinosauria</taxon>
        <taxon>Saurischia</taxon>
        <taxon>Theropoda</taxon>
        <taxon>Coelurosauria</taxon>
        <taxon>Aves</taxon>
        <taxon>Neognathae</taxon>
        <taxon>Neoaves</taxon>
        <taxon>Columbimorphae</taxon>
        <taxon>Columbiformes</taxon>
        <taxon>Columbidae</taxon>
        <taxon>Patagioenas</taxon>
    </lineage>
</organism>
<sequence>MDTARQTCSKPAKIILKFSNTNENFLQFSGEAQAVKYVLLYNGQTWKISGSRKIHLKQANIQVITAAEDNVLW</sequence>
<evidence type="ECO:0000313" key="2">
    <source>
        <dbReference type="Proteomes" id="UP000190648"/>
    </source>
</evidence>
<name>A0A1V4JIV5_PATFA</name>